<proteinExistence type="predicted"/>
<name>A0A9D1LCK5_9FIRM</name>
<reference evidence="1" key="2">
    <citation type="journal article" date="2021" name="PeerJ">
        <title>Extensive microbial diversity within the chicken gut microbiome revealed by metagenomics and culture.</title>
        <authorList>
            <person name="Gilroy R."/>
            <person name="Ravi A."/>
            <person name="Getino M."/>
            <person name="Pursley I."/>
            <person name="Horton D.L."/>
            <person name="Alikhan N.F."/>
            <person name="Baker D."/>
            <person name="Gharbi K."/>
            <person name="Hall N."/>
            <person name="Watson M."/>
            <person name="Adriaenssens E.M."/>
            <person name="Foster-Nyarko E."/>
            <person name="Jarju S."/>
            <person name="Secka A."/>
            <person name="Antonio M."/>
            <person name="Oren A."/>
            <person name="Chaudhuri R.R."/>
            <person name="La Ragione R."/>
            <person name="Hildebrand F."/>
            <person name="Pallen M.J."/>
        </authorList>
    </citation>
    <scope>NUCLEOTIDE SEQUENCE</scope>
    <source>
        <strain evidence="1">ChiHcec3-11533</strain>
    </source>
</reference>
<dbReference type="Pfam" id="PF14196">
    <property type="entry name" value="ATC_hydrolase"/>
    <property type="match status" value="1"/>
</dbReference>
<comment type="caution">
    <text evidence="1">The sequence shown here is derived from an EMBL/GenBank/DDBJ whole genome shotgun (WGS) entry which is preliminary data.</text>
</comment>
<gene>
    <name evidence="1" type="ORF">IAB02_04375</name>
</gene>
<evidence type="ECO:0000313" key="1">
    <source>
        <dbReference type="EMBL" id="HIU33777.1"/>
    </source>
</evidence>
<evidence type="ECO:0000313" key="2">
    <source>
        <dbReference type="Proteomes" id="UP000824072"/>
    </source>
</evidence>
<dbReference type="InterPro" id="IPR026002">
    <property type="entry name" value="ATC_hydrolase-like"/>
</dbReference>
<reference evidence="1" key="1">
    <citation type="submission" date="2020-10" db="EMBL/GenBank/DDBJ databases">
        <authorList>
            <person name="Gilroy R."/>
        </authorList>
    </citation>
    <scope>NUCLEOTIDE SEQUENCE</scope>
    <source>
        <strain evidence="1">ChiHcec3-11533</strain>
    </source>
</reference>
<dbReference type="Proteomes" id="UP000824072">
    <property type="component" value="Unassembled WGS sequence"/>
</dbReference>
<keyword evidence="1" id="KW-0378">Hydrolase</keyword>
<sequence>MIRNVPSKTDERTESLRNAIEHRATWMGLLIDEAKKKGLDTSFAHAAIRRCGVFHGMNKFPRTDDMAEFAPAFANEESKKVFEMELIRNDDRHLHIDFHYCPLVAAWIKAGLPLEDMPELCDIAMEGDRGIVSTYDKFSFTLGKTIAKGDDVCEIRIDKVEN</sequence>
<dbReference type="EMBL" id="DVMU01000095">
    <property type="protein sequence ID" value="HIU33777.1"/>
    <property type="molecule type" value="Genomic_DNA"/>
</dbReference>
<accession>A0A9D1LCK5</accession>
<dbReference type="GO" id="GO:0016787">
    <property type="term" value="F:hydrolase activity"/>
    <property type="evidence" value="ECO:0007669"/>
    <property type="project" value="UniProtKB-KW"/>
</dbReference>
<organism evidence="1 2">
    <name type="scientific">Candidatus Pullichristensenella excrementigallinarum</name>
    <dbReference type="NCBI Taxonomy" id="2840907"/>
    <lineage>
        <taxon>Bacteria</taxon>
        <taxon>Bacillati</taxon>
        <taxon>Bacillota</taxon>
        <taxon>Clostridia</taxon>
        <taxon>Candidatus Pullichristensenella</taxon>
    </lineage>
</organism>
<protein>
    <submittedName>
        <fullName evidence="1">L-2-amino-thiazoline-4-carboxylic acid hydrolase</fullName>
    </submittedName>
</protein>
<dbReference type="AlphaFoldDB" id="A0A9D1LCK5"/>